<dbReference type="OrthoDB" id="9781391at2"/>
<dbReference type="Pfam" id="PF08704">
    <property type="entry name" value="GCD14"/>
    <property type="match status" value="1"/>
</dbReference>
<dbReference type="PROSITE" id="PS51620">
    <property type="entry name" value="SAM_TRM61"/>
    <property type="match status" value="1"/>
</dbReference>
<evidence type="ECO:0000313" key="9">
    <source>
        <dbReference type="Proteomes" id="UP000028481"/>
    </source>
</evidence>
<dbReference type="CDD" id="cd02440">
    <property type="entry name" value="AdoMet_MTases"/>
    <property type="match status" value="1"/>
</dbReference>
<organism evidence="8 9">
    <name type="scientific">Thermodesulfobacterium commune DSM 2178</name>
    <dbReference type="NCBI Taxonomy" id="289377"/>
    <lineage>
        <taxon>Bacteria</taxon>
        <taxon>Pseudomonadati</taxon>
        <taxon>Thermodesulfobacteriota</taxon>
        <taxon>Thermodesulfobacteria</taxon>
        <taxon>Thermodesulfobacteriales</taxon>
        <taxon>Thermodesulfobacteriaceae</taxon>
        <taxon>Thermodesulfobacterium</taxon>
    </lineage>
</organism>
<comment type="catalytic activity">
    <reaction evidence="5">
        <text>adenosine(58) in tRNA + S-adenosyl-L-methionine = N(1)-methyladenosine(58) in tRNA + S-adenosyl-L-homocysteine + H(+)</text>
        <dbReference type="Rhea" id="RHEA:43152"/>
        <dbReference type="Rhea" id="RHEA-COMP:10365"/>
        <dbReference type="Rhea" id="RHEA-COMP:10366"/>
        <dbReference type="ChEBI" id="CHEBI:15378"/>
        <dbReference type="ChEBI" id="CHEBI:57856"/>
        <dbReference type="ChEBI" id="CHEBI:59789"/>
        <dbReference type="ChEBI" id="CHEBI:74411"/>
        <dbReference type="ChEBI" id="CHEBI:74491"/>
        <dbReference type="EC" id="2.1.1.220"/>
    </reaction>
</comment>
<dbReference type="Gene3D" id="3.40.50.150">
    <property type="entry name" value="Vaccinia Virus protein VP39"/>
    <property type="match status" value="1"/>
</dbReference>
<dbReference type="FunFam" id="3.10.330.20:FF:000003">
    <property type="entry name" value="tRNA (Adenine(58)-N(1))-methyltransferase, mitochondrial isoform X1"/>
    <property type="match status" value="1"/>
</dbReference>
<dbReference type="HOGENOM" id="CLU_025402_0_1_0"/>
<evidence type="ECO:0000259" key="7">
    <source>
        <dbReference type="Pfam" id="PF08704"/>
    </source>
</evidence>
<feature type="binding site" evidence="6">
    <location>
        <position position="170"/>
    </location>
    <ligand>
        <name>S-adenosyl-L-methionine</name>
        <dbReference type="ChEBI" id="CHEBI:59789"/>
    </ligand>
</feature>
<feature type="domain" description="tRNA (adenine(58)-N(1))-methyltransferase catalytic subunit TRM61 C-terminal" evidence="7">
    <location>
        <begin position="58"/>
        <end position="227"/>
    </location>
</feature>
<dbReference type="SUPFAM" id="SSF53335">
    <property type="entry name" value="S-adenosyl-L-methionine-dependent methyltransferases"/>
    <property type="match status" value="1"/>
</dbReference>
<dbReference type="STRING" id="289377.HL41_00830"/>
<keyword evidence="3 5" id="KW-0949">S-adenosyl-L-methionine</keyword>
<dbReference type="EC" id="2.1.1.220" evidence="5"/>
<keyword evidence="9" id="KW-1185">Reference proteome</keyword>
<dbReference type="AlphaFoldDB" id="A0A075WSV0"/>
<dbReference type="PIRSF" id="PIRSF017269">
    <property type="entry name" value="GCD14"/>
    <property type="match status" value="1"/>
</dbReference>
<dbReference type="GO" id="GO:0160107">
    <property type="term" value="F:tRNA (adenine(58)-N1)-methyltransferase activity"/>
    <property type="evidence" value="ECO:0007669"/>
    <property type="project" value="UniProtKB-EC"/>
</dbReference>
<dbReference type="KEGG" id="tcm:HL41_00830"/>
<keyword evidence="2 5" id="KW-0808">Transferase</keyword>
<dbReference type="GO" id="GO:0030488">
    <property type="term" value="P:tRNA methylation"/>
    <property type="evidence" value="ECO:0007669"/>
    <property type="project" value="InterPro"/>
</dbReference>
<evidence type="ECO:0000256" key="4">
    <source>
        <dbReference type="ARBA" id="ARBA00022694"/>
    </source>
</evidence>
<dbReference type="RefSeq" id="WP_038063257.1">
    <property type="nucleotide sequence ID" value="NZ_CP008796.1"/>
</dbReference>
<dbReference type="Proteomes" id="UP000028481">
    <property type="component" value="Chromosome"/>
</dbReference>
<dbReference type="EMBL" id="CP008796">
    <property type="protein sequence ID" value="AIH03488.1"/>
    <property type="molecule type" value="Genomic_DNA"/>
</dbReference>
<sequence length="255" mass="29024">MKIAEGDYVLILTSDEKKYLVEVKDTSFHTHKDFLDLKDLIGKNYGEVVYGKKGEKFYVLKPSLYDFLMKVERATQIVYPKDIGYILLKLNVGPGSLVLECGGGSGALTTALAFMVGQEGRVISYEKEPKFQKIAIKNLERLNLLDRVIFKNVEVTEAFEEKEVDAVFLDLKEPWTLIPAAWESLKGGHFLGILVPTANQVSRCLLELQRLPFLDIEVSEILLRQYKPNPERLRPEDRMVAHTGFLIFAKKVVEK</sequence>
<dbReference type="InterPro" id="IPR029063">
    <property type="entry name" value="SAM-dependent_MTases_sf"/>
</dbReference>
<feature type="binding site" evidence="6">
    <location>
        <position position="126"/>
    </location>
    <ligand>
        <name>S-adenosyl-L-methionine</name>
        <dbReference type="ChEBI" id="CHEBI:59789"/>
    </ligand>
</feature>
<evidence type="ECO:0000256" key="5">
    <source>
        <dbReference type="PIRNR" id="PIRNR017269"/>
    </source>
</evidence>
<keyword evidence="4 5" id="KW-0819">tRNA processing</keyword>
<evidence type="ECO:0000313" key="8">
    <source>
        <dbReference type="EMBL" id="AIH03488.1"/>
    </source>
</evidence>
<name>A0A075WSV0_9BACT</name>
<reference evidence="8 9" key="1">
    <citation type="journal article" date="2015" name="Genome Announc.">
        <title>Genome Sequence of a Sulfate-Reducing Thermophilic Bacterium, Thermodesulfobacterium commune DSM 2178T (Phylum Thermodesulfobacteria).</title>
        <authorList>
            <person name="Bhatnagar S."/>
            <person name="Badger J.H."/>
            <person name="Madupu R."/>
            <person name="Khouri H.M."/>
            <person name="O'Connor E.M."/>
            <person name="Robb F.T."/>
            <person name="Ward N.L."/>
            <person name="Eisen J.A."/>
        </authorList>
    </citation>
    <scope>NUCLEOTIDE SEQUENCE [LARGE SCALE GENOMIC DNA]</scope>
    <source>
        <strain evidence="8 9">DSM 2178</strain>
    </source>
</reference>
<evidence type="ECO:0000256" key="3">
    <source>
        <dbReference type="ARBA" id="ARBA00022691"/>
    </source>
</evidence>
<comment type="similarity">
    <text evidence="5">Belongs to the class I-like SAM-binding methyltransferase superfamily. TRM61 family.</text>
</comment>
<dbReference type="PANTHER" id="PTHR12133:SF1">
    <property type="entry name" value="TRNA (ADENINE(58)-N(1))-METHYLTRANSFERASE, MITOCHONDRIAL"/>
    <property type="match status" value="1"/>
</dbReference>
<proteinExistence type="inferred from homology"/>
<dbReference type="GO" id="GO:0031515">
    <property type="term" value="C:tRNA (m1A) methyltransferase complex"/>
    <property type="evidence" value="ECO:0007669"/>
    <property type="project" value="UniProtKB-UniRule"/>
</dbReference>
<feature type="binding site" evidence="6">
    <location>
        <begin position="105"/>
        <end position="108"/>
    </location>
    <ligand>
        <name>S-adenosyl-L-methionine</name>
        <dbReference type="ChEBI" id="CHEBI:59789"/>
    </ligand>
</feature>
<dbReference type="InterPro" id="IPR014816">
    <property type="entry name" value="tRNA_MeTrfase_Gcd14"/>
</dbReference>
<dbReference type="PaxDb" id="289377-HL41_00830"/>
<evidence type="ECO:0000256" key="1">
    <source>
        <dbReference type="ARBA" id="ARBA00022603"/>
    </source>
</evidence>
<keyword evidence="1 5" id="KW-0489">Methyltransferase</keyword>
<dbReference type="InterPro" id="IPR049470">
    <property type="entry name" value="TRM61_C"/>
</dbReference>
<gene>
    <name evidence="8" type="ORF">HL41_00830</name>
</gene>
<evidence type="ECO:0000256" key="2">
    <source>
        <dbReference type="ARBA" id="ARBA00022679"/>
    </source>
</evidence>
<dbReference type="PANTHER" id="PTHR12133">
    <property type="entry name" value="TRNA (ADENINE(58)-N(1))-METHYLTRANSFERASE"/>
    <property type="match status" value="1"/>
</dbReference>
<comment type="function">
    <text evidence="5">Catalyzes the S-adenosyl-L-methionine-dependent formation of N(1)-methyladenine at position 58 (m1A58) in tRNA.</text>
</comment>
<dbReference type="Gene3D" id="3.10.330.20">
    <property type="match status" value="1"/>
</dbReference>
<protein>
    <recommendedName>
        <fullName evidence="5">tRNA (adenine(58)-N(1))-methyltransferase TrmI</fullName>
        <ecNumber evidence="5">2.1.1.220</ecNumber>
    </recommendedName>
</protein>
<evidence type="ECO:0000256" key="6">
    <source>
        <dbReference type="PIRSR" id="PIRSR017269-1"/>
    </source>
</evidence>
<accession>A0A075WSV0</accession>
<comment type="subunit">
    <text evidence="5">Homotetramer composed of a dimer of dimers.</text>
</comment>
<dbReference type="eggNOG" id="COG2519">
    <property type="taxonomic scope" value="Bacteria"/>
</dbReference>